<dbReference type="Proteomes" id="UP000001396">
    <property type="component" value="Unassembled WGS sequence"/>
</dbReference>
<proteinExistence type="predicted"/>
<name>D3AX00_HETP5</name>
<dbReference type="GeneID" id="31356160"/>
<keyword evidence="2" id="KW-1185">Reference proteome</keyword>
<gene>
    <name evidence="1" type="ORF">PPL_00628</name>
</gene>
<dbReference type="RefSeq" id="XP_020438926.1">
    <property type="nucleotide sequence ID" value="XM_020571652.1"/>
</dbReference>
<dbReference type="AlphaFoldDB" id="D3AX00"/>
<dbReference type="EMBL" id="ADBJ01000002">
    <property type="protein sequence ID" value="EFA86823.1"/>
    <property type="molecule type" value="Genomic_DNA"/>
</dbReference>
<sequence length="434" mass="51133">MNHTYSYLFLSGSMRNNRNKELINNNNNLPWIIIQEIIQTLWYNDIQLKYCLEKQYRWLLSLDLVSKRMFTLITKLFNRLSIIKNNQFSFAHVSQSINSAYSPLKSIVSLSLSQEIYNMIIAHGIENQMKSNNNNNSSTTTTTNYFSSVIKLEITSRAPKQDYSLQSDSLALLMPALQSLVLNFDVFQLRYLENIKQDLPSLISLKIHTLCSQFSTVPKTHFSERLRKISLPVIQLKCDLPVDQFTTVSLSQVNFFSFKSILCRSLRKLRLDYHSNQILFQPDFTEYLKSEECQLEYLGLNILECQEFFEKHMRYNRSVRTIEFLLNIAETFNPSVSHSLEVVLPCPNITTVISYTNQQFTIESHSKELDQIYKMLSPYSKRVLTDFIYSDRLEYVKSYGKYYRRLYLNRVYNSNDHSLYQYSKENNKFINIVC</sequence>
<dbReference type="InParanoid" id="D3AX00"/>
<evidence type="ECO:0000313" key="1">
    <source>
        <dbReference type="EMBL" id="EFA86823.1"/>
    </source>
</evidence>
<accession>D3AX00</accession>
<comment type="caution">
    <text evidence="1">The sequence shown here is derived from an EMBL/GenBank/DDBJ whole genome shotgun (WGS) entry which is preliminary data.</text>
</comment>
<evidence type="ECO:0000313" key="2">
    <source>
        <dbReference type="Proteomes" id="UP000001396"/>
    </source>
</evidence>
<evidence type="ECO:0008006" key="3">
    <source>
        <dbReference type="Google" id="ProtNLM"/>
    </source>
</evidence>
<reference evidence="1 2" key="1">
    <citation type="journal article" date="2011" name="Genome Res.">
        <title>Phylogeny-wide analysis of social amoeba genomes highlights ancient origins for complex intercellular communication.</title>
        <authorList>
            <person name="Heidel A.J."/>
            <person name="Lawal H.M."/>
            <person name="Felder M."/>
            <person name="Schilde C."/>
            <person name="Helps N.R."/>
            <person name="Tunggal B."/>
            <person name="Rivero F."/>
            <person name="John U."/>
            <person name="Schleicher M."/>
            <person name="Eichinger L."/>
            <person name="Platzer M."/>
            <person name="Noegel A.A."/>
            <person name="Schaap P."/>
            <person name="Gloeckner G."/>
        </authorList>
    </citation>
    <scope>NUCLEOTIDE SEQUENCE [LARGE SCALE GENOMIC DNA]</scope>
    <source>
        <strain evidence="2">ATCC 26659 / Pp 5 / PN500</strain>
    </source>
</reference>
<protein>
    <recommendedName>
        <fullName evidence="3">F-box domain-containing protein</fullName>
    </recommendedName>
</protein>
<organism evidence="1 2">
    <name type="scientific">Heterostelium pallidum (strain ATCC 26659 / Pp 5 / PN500)</name>
    <name type="common">Cellular slime mold</name>
    <name type="synonym">Polysphondylium pallidum</name>
    <dbReference type="NCBI Taxonomy" id="670386"/>
    <lineage>
        <taxon>Eukaryota</taxon>
        <taxon>Amoebozoa</taxon>
        <taxon>Evosea</taxon>
        <taxon>Eumycetozoa</taxon>
        <taxon>Dictyostelia</taxon>
        <taxon>Acytosteliales</taxon>
        <taxon>Acytosteliaceae</taxon>
        <taxon>Heterostelium</taxon>
    </lineage>
</organism>